<dbReference type="Proteomes" id="UP000268014">
    <property type="component" value="Unassembled WGS sequence"/>
</dbReference>
<organism evidence="1 2">
    <name type="scientific">Haemonchus placei</name>
    <name type="common">Barber's pole worm</name>
    <dbReference type="NCBI Taxonomy" id="6290"/>
    <lineage>
        <taxon>Eukaryota</taxon>
        <taxon>Metazoa</taxon>
        <taxon>Ecdysozoa</taxon>
        <taxon>Nematoda</taxon>
        <taxon>Chromadorea</taxon>
        <taxon>Rhabditida</taxon>
        <taxon>Rhabditina</taxon>
        <taxon>Rhabditomorpha</taxon>
        <taxon>Strongyloidea</taxon>
        <taxon>Trichostrongylidae</taxon>
        <taxon>Haemonchus</taxon>
    </lineage>
</organism>
<dbReference type="EMBL" id="UZAF01006738">
    <property type="protein sequence ID" value="VDO16816.1"/>
    <property type="molecule type" value="Genomic_DNA"/>
</dbReference>
<reference evidence="1 2" key="1">
    <citation type="submission" date="2018-11" db="EMBL/GenBank/DDBJ databases">
        <authorList>
            <consortium name="Pathogen Informatics"/>
        </authorList>
    </citation>
    <scope>NUCLEOTIDE SEQUENCE [LARGE SCALE GENOMIC DNA]</scope>
    <source>
        <strain evidence="1 2">MHpl1</strain>
    </source>
</reference>
<evidence type="ECO:0000313" key="2">
    <source>
        <dbReference type="Proteomes" id="UP000268014"/>
    </source>
</evidence>
<gene>
    <name evidence="1" type="ORF">HPLM_LOCUS2781</name>
</gene>
<dbReference type="AlphaFoldDB" id="A0A3P7T6Z4"/>
<proteinExistence type="predicted"/>
<accession>A0A3P7T6Z4</accession>
<keyword evidence="2" id="KW-1185">Reference proteome</keyword>
<evidence type="ECO:0000313" key="1">
    <source>
        <dbReference type="EMBL" id="VDO16816.1"/>
    </source>
</evidence>
<protein>
    <submittedName>
        <fullName evidence="1">Uncharacterized protein</fullName>
    </submittedName>
</protein>
<sequence>MADKASRILIEPSSFSKSGFDFLGFGSSEHVLLSRVEPFANRDLTNSRRTDTVKSLLNS</sequence>
<name>A0A3P7T6Z4_HAEPC</name>